<evidence type="ECO:0000313" key="7">
    <source>
        <dbReference type="EMBL" id="MBK0381944.1"/>
    </source>
</evidence>
<feature type="transmembrane region" description="Helical" evidence="5">
    <location>
        <begin position="344"/>
        <end position="365"/>
    </location>
</feature>
<dbReference type="PANTHER" id="PTHR11662:SF285">
    <property type="entry name" value="HEXURONATE TRANSPORTER"/>
    <property type="match status" value="1"/>
</dbReference>
<dbReference type="InterPro" id="IPR036259">
    <property type="entry name" value="MFS_trans_sf"/>
</dbReference>
<keyword evidence="4 5" id="KW-0472">Membrane</keyword>
<dbReference type="EMBL" id="JAEHFY010000003">
    <property type="protein sequence ID" value="MBK0381944.1"/>
    <property type="molecule type" value="Genomic_DNA"/>
</dbReference>
<evidence type="ECO:0000256" key="2">
    <source>
        <dbReference type="ARBA" id="ARBA00022692"/>
    </source>
</evidence>
<organism evidence="7 8">
    <name type="scientific">Pedobacter segetis</name>
    <dbReference type="NCBI Taxonomy" id="2793069"/>
    <lineage>
        <taxon>Bacteria</taxon>
        <taxon>Pseudomonadati</taxon>
        <taxon>Bacteroidota</taxon>
        <taxon>Sphingobacteriia</taxon>
        <taxon>Sphingobacteriales</taxon>
        <taxon>Sphingobacteriaceae</taxon>
        <taxon>Pedobacter</taxon>
    </lineage>
</organism>
<feature type="domain" description="Major facilitator superfamily (MFS) profile" evidence="6">
    <location>
        <begin position="10"/>
        <end position="458"/>
    </location>
</feature>
<comment type="caution">
    <text evidence="7">The sequence shown here is derived from an EMBL/GenBank/DDBJ whole genome shotgun (WGS) entry which is preliminary data.</text>
</comment>
<feature type="transmembrane region" description="Helical" evidence="5">
    <location>
        <begin position="319"/>
        <end position="338"/>
    </location>
</feature>
<reference evidence="7 8" key="1">
    <citation type="submission" date="2020-12" db="EMBL/GenBank/DDBJ databases">
        <title>Bacterial novel species Pedobacter sp. SD-b isolated from soil.</title>
        <authorList>
            <person name="Jung H.-Y."/>
        </authorList>
    </citation>
    <scope>NUCLEOTIDE SEQUENCE [LARGE SCALE GENOMIC DNA]</scope>
    <source>
        <strain evidence="7 8">SD-b</strain>
    </source>
</reference>
<proteinExistence type="predicted"/>
<feature type="transmembrane region" description="Helical" evidence="5">
    <location>
        <begin position="286"/>
        <end position="307"/>
    </location>
</feature>
<evidence type="ECO:0000313" key="8">
    <source>
        <dbReference type="Proteomes" id="UP000660024"/>
    </source>
</evidence>
<dbReference type="InterPro" id="IPR020846">
    <property type="entry name" value="MFS_dom"/>
</dbReference>
<keyword evidence="8" id="KW-1185">Reference proteome</keyword>
<dbReference type="InterPro" id="IPR050382">
    <property type="entry name" value="MFS_Na/Anion_cotransporter"/>
</dbReference>
<evidence type="ECO:0000256" key="1">
    <source>
        <dbReference type="ARBA" id="ARBA00004141"/>
    </source>
</evidence>
<feature type="transmembrane region" description="Helical" evidence="5">
    <location>
        <begin position="135"/>
        <end position="157"/>
    </location>
</feature>
<feature type="transmembrane region" description="Helical" evidence="5">
    <location>
        <begin position="247"/>
        <end position="266"/>
    </location>
</feature>
<evidence type="ECO:0000256" key="4">
    <source>
        <dbReference type="ARBA" id="ARBA00023136"/>
    </source>
</evidence>
<sequence length="463" mass="51022">MKIKGMRWWIVVLLFLAAVLNYIDRQTLSALAPTIQVDLKMDDNDYANVINIFLIAYTIAYLISGRIADKIGTRAGMFVFVAWWSIANMLTAAARGVTSLSIYRFMLGLGEAGIWPAASKAVSEWFPAKERGVAIGLYTMGATLGATIAPYLVIPLATHTYSKTIPIITNILGPGTGWRLAFIITGFAGLLWLIPWIITYRRPDNSKLITASELEMLKDSEVKENPNHSDDRNTWSWKQILLFRGTWLLLVGRLITDPVWYFYQFWFPKYLATDRGLNQEELKITWIIYAAAGIGSLLGGVLSGAIIKRGATPESSRMWIMLGCAFLMPLSPFIASVTGLSFSMVLTFCTVLASLAWLTNISSLVVDVVPKHSLGTVFSVVAAGSTVGGIIMNMIVAAMVTQSAKVQGGGFLDHGFHFMFDPLLNLVSGHGYAQWFLIMAFLHPIAWLILKFGGIQRLSSAKS</sequence>
<feature type="transmembrane region" description="Helical" evidence="5">
    <location>
        <begin position="432"/>
        <end position="450"/>
    </location>
</feature>
<feature type="transmembrane region" description="Helical" evidence="5">
    <location>
        <begin position="102"/>
        <end position="123"/>
    </location>
</feature>
<evidence type="ECO:0000259" key="6">
    <source>
        <dbReference type="PROSITE" id="PS50850"/>
    </source>
</evidence>
<keyword evidence="3 5" id="KW-1133">Transmembrane helix</keyword>
<feature type="transmembrane region" description="Helical" evidence="5">
    <location>
        <begin position="75"/>
        <end position="96"/>
    </location>
</feature>
<comment type="subcellular location">
    <subcellularLocation>
        <location evidence="1">Membrane</location>
        <topology evidence="1">Multi-pass membrane protein</topology>
    </subcellularLocation>
</comment>
<dbReference type="RefSeq" id="WP_200584725.1">
    <property type="nucleotide sequence ID" value="NZ_JAEHFY010000003.1"/>
</dbReference>
<dbReference type="PROSITE" id="PS50850">
    <property type="entry name" value="MFS"/>
    <property type="match status" value="1"/>
</dbReference>
<dbReference type="CDD" id="cd17319">
    <property type="entry name" value="MFS_ExuT_GudP_like"/>
    <property type="match status" value="1"/>
</dbReference>
<dbReference type="Proteomes" id="UP000660024">
    <property type="component" value="Unassembled WGS sequence"/>
</dbReference>
<dbReference type="InterPro" id="IPR011701">
    <property type="entry name" value="MFS"/>
</dbReference>
<protein>
    <submittedName>
        <fullName evidence="7">MFS transporter</fullName>
    </submittedName>
</protein>
<dbReference type="Pfam" id="PF07690">
    <property type="entry name" value="MFS_1"/>
    <property type="match status" value="1"/>
</dbReference>
<evidence type="ECO:0000256" key="5">
    <source>
        <dbReference type="SAM" id="Phobius"/>
    </source>
</evidence>
<dbReference type="SUPFAM" id="SSF103473">
    <property type="entry name" value="MFS general substrate transporter"/>
    <property type="match status" value="1"/>
</dbReference>
<gene>
    <name evidence="7" type="ORF">I5M32_03145</name>
</gene>
<keyword evidence="2 5" id="KW-0812">Transmembrane</keyword>
<dbReference type="PANTHER" id="PTHR11662">
    <property type="entry name" value="SOLUTE CARRIER FAMILY 17"/>
    <property type="match status" value="1"/>
</dbReference>
<feature type="transmembrane region" description="Helical" evidence="5">
    <location>
        <begin position="377"/>
        <end position="400"/>
    </location>
</feature>
<evidence type="ECO:0000256" key="3">
    <source>
        <dbReference type="ARBA" id="ARBA00022989"/>
    </source>
</evidence>
<feature type="transmembrane region" description="Helical" evidence="5">
    <location>
        <begin position="177"/>
        <end position="198"/>
    </location>
</feature>
<dbReference type="Gene3D" id="1.20.1250.20">
    <property type="entry name" value="MFS general substrate transporter like domains"/>
    <property type="match status" value="2"/>
</dbReference>
<accession>A0ABS1BGE9</accession>
<feature type="transmembrane region" description="Helical" evidence="5">
    <location>
        <begin position="49"/>
        <end position="68"/>
    </location>
</feature>
<name>A0ABS1BGE9_9SPHI</name>